<evidence type="ECO:0000313" key="2">
    <source>
        <dbReference type="Proteomes" id="UP001372338"/>
    </source>
</evidence>
<evidence type="ECO:0000313" key="1">
    <source>
        <dbReference type="EMBL" id="KAK7260909.1"/>
    </source>
</evidence>
<organism evidence="1 2">
    <name type="scientific">Crotalaria pallida</name>
    <name type="common">Smooth rattlebox</name>
    <name type="synonym">Crotalaria striata</name>
    <dbReference type="NCBI Taxonomy" id="3830"/>
    <lineage>
        <taxon>Eukaryota</taxon>
        <taxon>Viridiplantae</taxon>
        <taxon>Streptophyta</taxon>
        <taxon>Embryophyta</taxon>
        <taxon>Tracheophyta</taxon>
        <taxon>Spermatophyta</taxon>
        <taxon>Magnoliopsida</taxon>
        <taxon>eudicotyledons</taxon>
        <taxon>Gunneridae</taxon>
        <taxon>Pentapetalae</taxon>
        <taxon>rosids</taxon>
        <taxon>fabids</taxon>
        <taxon>Fabales</taxon>
        <taxon>Fabaceae</taxon>
        <taxon>Papilionoideae</taxon>
        <taxon>50 kb inversion clade</taxon>
        <taxon>genistoids sensu lato</taxon>
        <taxon>core genistoids</taxon>
        <taxon>Crotalarieae</taxon>
        <taxon>Crotalaria</taxon>
    </lineage>
</organism>
<dbReference type="Proteomes" id="UP001372338">
    <property type="component" value="Unassembled WGS sequence"/>
</dbReference>
<reference evidence="1 2" key="1">
    <citation type="submission" date="2024-01" db="EMBL/GenBank/DDBJ databases">
        <title>The genomes of 5 underutilized Papilionoideae crops provide insights into root nodulation and disease resistanc.</title>
        <authorList>
            <person name="Yuan L."/>
        </authorList>
    </citation>
    <scope>NUCLEOTIDE SEQUENCE [LARGE SCALE GENOMIC DNA]</scope>
    <source>
        <strain evidence="1">ZHUSHIDOU_FW_LH</strain>
        <tissue evidence="1">Leaf</tissue>
    </source>
</reference>
<sequence>MLRPNRRESSASWEDDLILIPAPSGNADVLSSSSSQSPMSKTITEKHYDHRISQNIESAPIAEVYGSVVFTFNSSANI</sequence>
<gene>
    <name evidence="1" type="ORF">RIF29_27208</name>
</gene>
<keyword evidence="2" id="KW-1185">Reference proteome</keyword>
<dbReference type="EMBL" id="JAYWIO010000005">
    <property type="protein sequence ID" value="KAK7260909.1"/>
    <property type="molecule type" value="Genomic_DNA"/>
</dbReference>
<dbReference type="AlphaFoldDB" id="A0AAN9ENN6"/>
<proteinExistence type="predicted"/>
<name>A0AAN9ENN6_CROPI</name>
<accession>A0AAN9ENN6</accession>
<comment type="caution">
    <text evidence="1">The sequence shown here is derived from an EMBL/GenBank/DDBJ whole genome shotgun (WGS) entry which is preliminary data.</text>
</comment>
<protein>
    <submittedName>
        <fullName evidence="1">Uncharacterized protein</fullName>
    </submittedName>
</protein>